<dbReference type="InterPro" id="IPR001867">
    <property type="entry name" value="OmpR/PhoB-type_DNA-bd"/>
</dbReference>
<dbReference type="InterPro" id="IPR011006">
    <property type="entry name" value="CheY-like_superfamily"/>
</dbReference>
<organism evidence="6 7">
    <name type="scientific">Amphritea atlantica</name>
    <dbReference type="NCBI Taxonomy" id="355243"/>
    <lineage>
        <taxon>Bacteria</taxon>
        <taxon>Pseudomonadati</taxon>
        <taxon>Pseudomonadota</taxon>
        <taxon>Gammaproteobacteria</taxon>
        <taxon>Oceanospirillales</taxon>
        <taxon>Oceanospirillaceae</taxon>
        <taxon>Amphritea</taxon>
    </lineage>
</organism>
<keyword evidence="1 3" id="KW-0238">DNA-binding</keyword>
<protein>
    <submittedName>
        <fullName evidence="6">DNA-binding response regulator, OmpR family, contains REC and winged-helix (WHTH) domain</fullName>
    </submittedName>
</protein>
<feature type="domain" description="Response regulatory" evidence="4">
    <location>
        <begin position="3"/>
        <end position="117"/>
    </location>
</feature>
<dbReference type="EMBL" id="FOGB01000001">
    <property type="protein sequence ID" value="SEQ02971.1"/>
    <property type="molecule type" value="Genomic_DNA"/>
</dbReference>
<dbReference type="PROSITE" id="PS50110">
    <property type="entry name" value="RESPONSE_REGULATORY"/>
    <property type="match status" value="1"/>
</dbReference>
<feature type="domain" description="OmpR/PhoB-type" evidence="5">
    <location>
        <begin position="129"/>
        <end position="228"/>
    </location>
</feature>
<dbReference type="GO" id="GO:0005829">
    <property type="term" value="C:cytosol"/>
    <property type="evidence" value="ECO:0007669"/>
    <property type="project" value="TreeGrafter"/>
</dbReference>
<sequence length="228" mass="25835">MLTVLIVEDDSLTTLGLKELLTLEGYRCLCFDTAEHAWQACQQSKPDLCILDRNLPGMSGDELCKRLRSHWPTLPILMLSAKGSEPERIEGLALGVDDYVSKPYSVNELLARIEAMVRRIPLYKSCEPISGFWMRDLYVDVGGLRAVREGNSVELTPRELSILRLLYESEGNVVSRDMLFNECWGRDYFPNSRALDQSIAVLRGKIETDQKVPEIIKTARGSGYRYEA</sequence>
<evidence type="ECO:0000313" key="7">
    <source>
        <dbReference type="Proteomes" id="UP000198749"/>
    </source>
</evidence>
<dbReference type="InterPro" id="IPR039420">
    <property type="entry name" value="WalR-like"/>
</dbReference>
<feature type="modified residue" description="4-aspartylphosphate" evidence="2">
    <location>
        <position position="52"/>
    </location>
</feature>
<dbReference type="GO" id="GO:0000156">
    <property type="term" value="F:phosphorelay response regulator activity"/>
    <property type="evidence" value="ECO:0007669"/>
    <property type="project" value="TreeGrafter"/>
</dbReference>
<name>A0A1H9CPG6_9GAMM</name>
<evidence type="ECO:0000313" key="6">
    <source>
        <dbReference type="EMBL" id="SEQ02971.1"/>
    </source>
</evidence>
<dbReference type="SMART" id="SM00862">
    <property type="entry name" value="Trans_reg_C"/>
    <property type="match status" value="1"/>
</dbReference>
<dbReference type="Pfam" id="PF00486">
    <property type="entry name" value="Trans_reg_C"/>
    <property type="match status" value="1"/>
</dbReference>
<dbReference type="OrthoDB" id="9802426at2"/>
<evidence type="ECO:0000259" key="4">
    <source>
        <dbReference type="PROSITE" id="PS50110"/>
    </source>
</evidence>
<dbReference type="CDD" id="cd00383">
    <property type="entry name" value="trans_reg_C"/>
    <property type="match status" value="1"/>
</dbReference>
<dbReference type="InterPro" id="IPR036388">
    <property type="entry name" value="WH-like_DNA-bd_sf"/>
</dbReference>
<dbReference type="Proteomes" id="UP000198749">
    <property type="component" value="Unassembled WGS sequence"/>
</dbReference>
<dbReference type="PANTHER" id="PTHR48111">
    <property type="entry name" value="REGULATOR OF RPOS"/>
    <property type="match status" value="1"/>
</dbReference>
<evidence type="ECO:0000256" key="3">
    <source>
        <dbReference type="PROSITE-ProRule" id="PRU01091"/>
    </source>
</evidence>
<dbReference type="GO" id="GO:0006355">
    <property type="term" value="P:regulation of DNA-templated transcription"/>
    <property type="evidence" value="ECO:0007669"/>
    <property type="project" value="InterPro"/>
</dbReference>
<dbReference type="PROSITE" id="PS51755">
    <property type="entry name" value="OMPR_PHOB"/>
    <property type="match status" value="1"/>
</dbReference>
<dbReference type="SUPFAM" id="SSF52172">
    <property type="entry name" value="CheY-like"/>
    <property type="match status" value="1"/>
</dbReference>
<dbReference type="RefSeq" id="WP_091352474.1">
    <property type="nucleotide sequence ID" value="NZ_AP025284.1"/>
</dbReference>
<keyword evidence="7" id="KW-1185">Reference proteome</keyword>
<evidence type="ECO:0000259" key="5">
    <source>
        <dbReference type="PROSITE" id="PS51755"/>
    </source>
</evidence>
<accession>A0A1H9CPG6</accession>
<proteinExistence type="predicted"/>
<dbReference type="InterPro" id="IPR001789">
    <property type="entry name" value="Sig_transdc_resp-reg_receiver"/>
</dbReference>
<reference evidence="7" key="1">
    <citation type="submission" date="2016-10" db="EMBL/GenBank/DDBJ databases">
        <authorList>
            <person name="Varghese N."/>
            <person name="Submissions S."/>
        </authorList>
    </citation>
    <scope>NUCLEOTIDE SEQUENCE [LARGE SCALE GENOMIC DNA]</scope>
    <source>
        <strain evidence="7">DSM 18887</strain>
    </source>
</reference>
<evidence type="ECO:0000256" key="1">
    <source>
        <dbReference type="ARBA" id="ARBA00023125"/>
    </source>
</evidence>
<dbReference type="Gene3D" id="3.40.50.2300">
    <property type="match status" value="1"/>
</dbReference>
<evidence type="ECO:0000256" key="2">
    <source>
        <dbReference type="PROSITE-ProRule" id="PRU00169"/>
    </source>
</evidence>
<gene>
    <name evidence="6" type="ORF">SAMN03080615_00089</name>
</gene>
<keyword evidence="2" id="KW-0597">Phosphoprotein</keyword>
<dbReference type="PANTHER" id="PTHR48111:SF11">
    <property type="entry name" value="TWO-COMPONENT RESPONSE REGULATOR"/>
    <property type="match status" value="1"/>
</dbReference>
<dbReference type="STRING" id="355243.SAMN03080615_00089"/>
<feature type="DNA-binding region" description="OmpR/PhoB-type" evidence="3">
    <location>
        <begin position="129"/>
        <end position="228"/>
    </location>
</feature>
<dbReference type="GO" id="GO:0032993">
    <property type="term" value="C:protein-DNA complex"/>
    <property type="evidence" value="ECO:0007669"/>
    <property type="project" value="TreeGrafter"/>
</dbReference>
<dbReference type="CDD" id="cd17574">
    <property type="entry name" value="REC_OmpR"/>
    <property type="match status" value="1"/>
</dbReference>
<dbReference type="Pfam" id="PF00072">
    <property type="entry name" value="Response_reg"/>
    <property type="match status" value="1"/>
</dbReference>
<dbReference type="Gene3D" id="1.10.10.10">
    <property type="entry name" value="Winged helix-like DNA-binding domain superfamily/Winged helix DNA-binding domain"/>
    <property type="match status" value="1"/>
</dbReference>
<dbReference type="GO" id="GO:0000976">
    <property type="term" value="F:transcription cis-regulatory region binding"/>
    <property type="evidence" value="ECO:0007669"/>
    <property type="project" value="TreeGrafter"/>
</dbReference>
<dbReference type="AlphaFoldDB" id="A0A1H9CPG6"/>
<dbReference type="SMART" id="SM00448">
    <property type="entry name" value="REC"/>
    <property type="match status" value="1"/>
</dbReference>